<dbReference type="InterPro" id="IPR041492">
    <property type="entry name" value="HAD_2"/>
</dbReference>
<dbReference type="InterPro" id="IPR006439">
    <property type="entry name" value="HAD-SF_hydro_IA"/>
</dbReference>
<dbReference type="NCBIfam" id="TIGR01549">
    <property type="entry name" value="HAD-SF-IA-v1"/>
    <property type="match status" value="1"/>
</dbReference>
<dbReference type="Gene3D" id="3.40.50.1000">
    <property type="entry name" value="HAD superfamily/HAD-like"/>
    <property type="match status" value="1"/>
</dbReference>
<evidence type="ECO:0000313" key="1">
    <source>
        <dbReference type="EMBL" id="GAJ00841.1"/>
    </source>
</evidence>
<dbReference type="InterPro" id="IPR050155">
    <property type="entry name" value="HAD-like_hydrolase_sf"/>
</dbReference>
<dbReference type="Pfam" id="PF13419">
    <property type="entry name" value="HAD_2"/>
    <property type="match status" value="1"/>
</dbReference>
<protein>
    <recommendedName>
        <fullName evidence="2">HAD family hydrolase</fullName>
    </recommendedName>
</protein>
<dbReference type="AlphaFoldDB" id="X1ULR2"/>
<dbReference type="InterPro" id="IPR036412">
    <property type="entry name" value="HAD-like_sf"/>
</dbReference>
<gene>
    <name evidence="1" type="ORF">S12H4_33768</name>
</gene>
<dbReference type="GO" id="GO:0006281">
    <property type="term" value="P:DNA repair"/>
    <property type="evidence" value="ECO:0007669"/>
    <property type="project" value="TreeGrafter"/>
</dbReference>
<dbReference type="PANTHER" id="PTHR43434:SF1">
    <property type="entry name" value="PHOSPHOGLYCOLATE PHOSPHATASE"/>
    <property type="match status" value="1"/>
</dbReference>
<dbReference type="GO" id="GO:0008967">
    <property type="term" value="F:phosphoglycolate phosphatase activity"/>
    <property type="evidence" value="ECO:0007669"/>
    <property type="project" value="TreeGrafter"/>
</dbReference>
<dbReference type="EMBL" id="BARW01019931">
    <property type="protein sequence ID" value="GAJ00841.1"/>
    <property type="molecule type" value="Genomic_DNA"/>
</dbReference>
<dbReference type="SUPFAM" id="SSF56784">
    <property type="entry name" value="HAD-like"/>
    <property type="match status" value="1"/>
</dbReference>
<feature type="non-terminal residue" evidence="1">
    <location>
        <position position="1"/>
    </location>
</feature>
<accession>X1ULR2</accession>
<dbReference type="GO" id="GO:0005829">
    <property type="term" value="C:cytosol"/>
    <property type="evidence" value="ECO:0007669"/>
    <property type="project" value="TreeGrafter"/>
</dbReference>
<name>X1ULR2_9ZZZZ</name>
<comment type="caution">
    <text evidence="1">The sequence shown here is derived from an EMBL/GenBank/DDBJ whole genome shotgun (WGS) entry which is preliminary data.</text>
</comment>
<reference evidence="1" key="1">
    <citation type="journal article" date="2014" name="Front. Microbiol.">
        <title>High frequency of phylogenetically diverse reductive dehalogenase-homologous genes in deep subseafloor sedimentary metagenomes.</title>
        <authorList>
            <person name="Kawai M."/>
            <person name="Futagami T."/>
            <person name="Toyoda A."/>
            <person name="Takaki Y."/>
            <person name="Nishi S."/>
            <person name="Hori S."/>
            <person name="Arai W."/>
            <person name="Tsubouchi T."/>
            <person name="Morono Y."/>
            <person name="Uchiyama I."/>
            <person name="Ito T."/>
            <person name="Fujiyama A."/>
            <person name="Inagaki F."/>
            <person name="Takami H."/>
        </authorList>
    </citation>
    <scope>NUCLEOTIDE SEQUENCE</scope>
    <source>
        <strain evidence="1">Expedition CK06-06</strain>
    </source>
</reference>
<organism evidence="1">
    <name type="scientific">marine sediment metagenome</name>
    <dbReference type="NCBI Taxonomy" id="412755"/>
    <lineage>
        <taxon>unclassified sequences</taxon>
        <taxon>metagenomes</taxon>
        <taxon>ecological metagenomes</taxon>
    </lineage>
</organism>
<dbReference type="InterPro" id="IPR023214">
    <property type="entry name" value="HAD_sf"/>
</dbReference>
<proteinExistence type="predicted"/>
<dbReference type="PANTHER" id="PTHR43434">
    <property type="entry name" value="PHOSPHOGLYCOLATE PHOSPHATASE"/>
    <property type="match status" value="1"/>
</dbReference>
<evidence type="ECO:0008006" key="2">
    <source>
        <dbReference type="Google" id="ProtNLM"/>
    </source>
</evidence>
<sequence length="225" mass="26229">TQKSLEYTALVHLKKKNYNWKNTESLRLIDIARLFEEADSKNKIKAIINVYRVFKNYIPSRWKRVLFFLRFRRMYPKYEKYETLKPKLREILTDLQKCGVKFGIVSNTSGERLAIFRNRLNLDEFFSVYVSRDDTPVRKPHGHPVIIALQQLKKELGTPIEKNNVYLIGDLPTDIECAHNAGVKSIALLSGHGTKLSLEKANPTLILRDIEDILEIDPFKKLLLE</sequence>